<dbReference type="Proteomes" id="UP000590749">
    <property type="component" value="Unassembled WGS sequence"/>
</dbReference>
<organism evidence="3 4">
    <name type="scientific">Actinoplanes campanulatus</name>
    <dbReference type="NCBI Taxonomy" id="113559"/>
    <lineage>
        <taxon>Bacteria</taxon>
        <taxon>Bacillati</taxon>
        <taxon>Actinomycetota</taxon>
        <taxon>Actinomycetes</taxon>
        <taxon>Micromonosporales</taxon>
        <taxon>Micromonosporaceae</taxon>
        <taxon>Actinoplanes</taxon>
    </lineage>
</organism>
<feature type="signal peptide" evidence="1">
    <location>
        <begin position="1"/>
        <end position="21"/>
    </location>
</feature>
<sequence length="428" mass="45569">MTAAVAAAGFTLSLTACSLGAKGSSFDWDETVHTASGTVVAVSVPPGTVIDNFPAPPLAVDDTLRVTVFEHKVVAQPIDAPLDAAAHWSYERAGDPAVSDVRVVELDGRKLVVAGWDDGGLVALEALTGKIVWHAEFEPQGEGVITGRFNASSVSGYYSGAGFTTAGSTLLVGWAWQLAGYDLATGRKLWQTEQAGCDRDANWNPMGAFVVVDAGCETSPDIHVKVLDARTGAITSELHPTSWPQTPGSTGPDSVAVHGCAADGSDCLLLEHHNSDGNDYKARFYAMNDSGKLVATGVGVDYRGYAHVQGGGEMLIVDQPSDKTRWKVTGETRETGYQFGAFNHRELRPEDKSIWVSSPSWYGGDRLLAKLDAKTGRVLSCADVPTGKTVTYLQSLDDTHLITATYVEDPQSSDHAYALYLPKKRSSC</sequence>
<evidence type="ECO:0000256" key="1">
    <source>
        <dbReference type="SAM" id="SignalP"/>
    </source>
</evidence>
<dbReference type="InterPro" id="IPR015943">
    <property type="entry name" value="WD40/YVTN_repeat-like_dom_sf"/>
</dbReference>
<dbReference type="InterPro" id="IPR011047">
    <property type="entry name" value="Quinoprotein_ADH-like_sf"/>
</dbReference>
<comment type="caution">
    <text evidence="3">The sequence shown here is derived from an EMBL/GenBank/DDBJ whole genome shotgun (WGS) entry which is preliminary data.</text>
</comment>
<keyword evidence="4" id="KW-1185">Reference proteome</keyword>
<accession>A0A7W5AQB2</accession>
<proteinExistence type="predicted"/>
<dbReference type="AlphaFoldDB" id="A0A7W5AQB2"/>
<evidence type="ECO:0000313" key="4">
    <source>
        <dbReference type="Proteomes" id="UP000590749"/>
    </source>
</evidence>
<protein>
    <recommendedName>
        <fullName evidence="2">Pyrrolo-quinoline quinone repeat domain-containing protein</fullName>
    </recommendedName>
</protein>
<keyword evidence="1" id="KW-0732">Signal</keyword>
<gene>
    <name evidence="3" type="ORF">FHR83_008108</name>
</gene>
<dbReference type="RefSeq" id="WP_183226440.1">
    <property type="nucleotide sequence ID" value="NZ_BMPW01000010.1"/>
</dbReference>
<dbReference type="InterPro" id="IPR002372">
    <property type="entry name" value="PQQ_rpt_dom"/>
</dbReference>
<feature type="chain" id="PRO_5039480419" description="Pyrrolo-quinoline quinone repeat domain-containing protein" evidence="1">
    <location>
        <begin position="22"/>
        <end position="428"/>
    </location>
</feature>
<evidence type="ECO:0000259" key="2">
    <source>
        <dbReference type="Pfam" id="PF13360"/>
    </source>
</evidence>
<dbReference type="SMART" id="SM00564">
    <property type="entry name" value="PQQ"/>
    <property type="match status" value="2"/>
</dbReference>
<reference evidence="3 4" key="1">
    <citation type="submission" date="2020-08" db="EMBL/GenBank/DDBJ databases">
        <title>Genomic Encyclopedia of Type Strains, Phase III (KMG-III): the genomes of soil and plant-associated and newly described type strains.</title>
        <authorList>
            <person name="Whitman W."/>
        </authorList>
    </citation>
    <scope>NUCLEOTIDE SEQUENCE [LARGE SCALE GENOMIC DNA]</scope>
    <source>
        <strain evidence="3 4">CECT 3287</strain>
    </source>
</reference>
<feature type="domain" description="Pyrrolo-quinoline quinone repeat" evidence="2">
    <location>
        <begin position="83"/>
        <end position="193"/>
    </location>
</feature>
<dbReference type="SUPFAM" id="SSF50998">
    <property type="entry name" value="Quinoprotein alcohol dehydrogenase-like"/>
    <property type="match status" value="1"/>
</dbReference>
<dbReference type="Pfam" id="PF13360">
    <property type="entry name" value="PQQ_2"/>
    <property type="match status" value="1"/>
</dbReference>
<evidence type="ECO:0000313" key="3">
    <source>
        <dbReference type="EMBL" id="MBB3100386.1"/>
    </source>
</evidence>
<dbReference type="Gene3D" id="2.130.10.10">
    <property type="entry name" value="YVTN repeat-like/Quinoprotein amine dehydrogenase"/>
    <property type="match status" value="1"/>
</dbReference>
<name>A0A7W5AQB2_9ACTN</name>
<dbReference type="InterPro" id="IPR018391">
    <property type="entry name" value="PQQ_b-propeller_rpt"/>
</dbReference>
<dbReference type="EMBL" id="JACHXF010000025">
    <property type="protein sequence ID" value="MBB3100386.1"/>
    <property type="molecule type" value="Genomic_DNA"/>
</dbReference>